<feature type="compositionally biased region" description="Polar residues" evidence="1">
    <location>
        <begin position="40"/>
        <end position="57"/>
    </location>
</feature>
<sequence>MGDEPTNLEEKLNSFMQQSEAHFNDLARQLSELVRNLNRGMNQNQDGTSSSQQNLGHQGNDCVKGRTVPRYAKLNFPTFNSEFVEISFGRVYNSVYTSLWKLVQFVNAIKETICILQDSVLANIHLRLQQAQQRMKDIYDKGHRELSFSPSSFAWLRLQPYRQNYPLDSKIQDVFHVHLLRAFKGTPPTTAPVLPPLLDGKVVPTLQTILQSHLNRGIWELLVHWTGLPSTDAT</sequence>
<name>A0A6A6L3Q4_HEVBR</name>
<feature type="region of interest" description="Disordered" evidence="1">
    <location>
        <begin position="40"/>
        <end position="62"/>
    </location>
</feature>
<evidence type="ECO:0000256" key="1">
    <source>
        <dbReference type="SAM" id="MobiDB-lite"/>
    </source>
</evidence>
<dbReference type="EMBL" id="JAAGAX010000013">
    <property type="protein sequence ID" value="KAF2294776.1"/>
    <property type="molecule type" value="Genomic_DNA"/>
</dbReference>
<organism evidence="2 3">
    <name type="scientific">Hevea brasiliensis</name>
    <name type="common">Para rubber tree</name>
    <name type="synonym">Siphonia brasiliensis</name>
    <dbReference type="NCBI Taxonomy" id="3981"/>
    <lineage>
        <taxon>Eukaryota</taxon>
        <taxon>Viridiplantae</taxon>
        <taxon>Streptophyta</taxon>
        <taxon>Embryophyta</taxon>
        <taxon>Tracheophyta</taxon>
        <taxon>Spermatophyta</taxon>
        <taxon>Magnoliopsida</taxon>
        <taxon>eudicotyledons</taxon>
        <taxon>Gunneridae</taxon>
        <taxon>Pentapetalae</taxon>
        <taxon>rosids</taxon>
        <taxon>fabids</taxon>
        <taxon>Malpighiales</taxon>
        <taxon>Euphorbiaceae</taxon>
        <taxon>Crotonoideae</taxon>
        <taxon>Micrandreae</taxon>
        <taxon>Hevea</taxon>
    </lineage>
</organism>
<dbReference type="Proteomes" id="UP000467840">
    <property type="component" value="Chromosome 7"/>
</dbReference>
<evidence type="ECO:0000313" key="2">
    <source>
        <dbReference type="EMBL" id="KAF2294776.1"/>
    </source>
</evidence>
<dbReference type="AlphaFoldDB" id="A0A6A6L3Q4"/>
<evidence type="ECO:0008006" key="4">
    <source>
        <dbReference type="Google" id="ProtNLM"/>
    </source>
</evidence>
<reference evidence="2 3" key="1">
    <citation type="journal article" date="2020" name="Mol. Plant">
        <title>The Chromosome-Based Rubber Tree Genome Provides New Insights into Spurge Genome Evolution and Rubber Biosynthesis.</title>
        <authorList>
            <person name="Liu J."/>
            <person name="Shi C."/>
            <person name="Shi C.C."/>
            <person name="Li W."/>
            <person name="Zhang Q.J."/>
            <person name="Zhang Y."/>
            <person name="Li K."/>
            <person name="Lu H.F."/>
            <person name="Shi C."/>
            <person name="Zhu S.T."/>
            <person name="Xiao Z.Y."/>
            <person name="Nan H."/>
            <person name="Yue Y."/>
            <person name="Zhu X.G."/>
            <person name="Wu Y."/>
            <person name="Hong X.N."/>
            <person name="Fan G.Y."/>
            <person name="Tong Y."/>
            <person name="Zhang D."/>
            <person name="Mao C.L."/>
            <person name="Liu Y.L."/>
            <person name="Hao S.J."/>
            <person name="Liu W.Q."/>
            <person name="Lv M.Q."/>
            <person name="Zhang H.B."/>
            <person name="Liu Y."/>
            <person name="Hu-Tang G.R."/>
            <person name="Wang J.P."/>
            <person name="Wang J.H."/>
            <person name="Sun Y.H."/>
            <person name="Ni S.B."/>
            <person name="Chen W.B."/>
            <person name="Zhang X.C."/>
            <person name="Jiao Y.N."/>
            <person name="Eichler E.E."/>
            <person name="Li G.H."/>
            <person name="Liu X."/>
            <person name="Gao L.Z."/>
        </authorList>
    </citation>
    <scope>NUCLEOTIDE SEQUENCE [LARGE SCALE GENOMIC DNA]</scope>
    <source>
        <strain evidence="3">cv. GT1</strain>
        <tissue evidence="2">Leaf</tissue>
    </source>
</reference>
<comment type="caution">
    <text evidence="2">The sequence shown here is derived from an EMBL/GenBank/DDBJ whole genome shotgun (WGS) entry which is preliminary data.</text>
</comment>
<gene>
    <name evidence="2" type="ORF">GH714_017331</name>
</gene>
<proteinExistence type="predicted"/>
<keyword evidence="3" id="KW-1185">Reference proteome</keyword>
<evidence type="ECO:0000313" key="3">
    <source>
        <dbReference type="Proteomes" id="UP000467840"/>
    </source>
</evidence>
<accession>A0A6A6L3Q4</accession>
<protein>
    <recommendedName>
        <fullName evidence="4">Chromo domain-containing protein</fullName>
    </recommendedName>
</protein>